<dbReference type="InterPro" id="IPR050706">
    <property type="entry name" value="Cyclic-di-GMP_PDE-like"/>
</dbReference>
<gene>
    <name evidence="5" type="ORF">GCM10009539_19350</name>
</gene>
<dbReference type="Pfam" id="PF00990">
    <property type="entry name" value="GGDEF"/>
    <property type="match status" value="1"/>
</dbReference>
<feature type="transmembrane region" description="Helical" evidence="2">
    <location>
        <begin position="38"/>
        <end position="55"/>
    </location>
</feature>
<dbReference type="InterPro" id="IPR029787">
    <property type="entry name" value="Nucleotide_cyclase"/>
</dbReference>
<dbReference type="SMART" id="SM00052">
    <property type="entry name" value="EAL"/>
    <property type="match status" value="1"/>
</dbReference>
<feature type="domain" description="EAL" evidence="3">
    <location>
        <begin position="488"/>
        <end position="744"/>
    </location>
</feature>
<dbReference type="SMART" id="SM00267">
    <property type="entry name" value="GGDEF"/>
    <property type="match status" value="1"/>
</dbReference>
<feature type="transmembrane region" description="Helical" evidence="2">
    <location>
        <begin position="67"/>
        <end position="86"/>
    </location>
</feature>
<dbReference type="SUPFAM" id="SSF55073">
    <property type="entry name" value="Nucleotide cyclase"/>
    <property type="match status" value="1"/>
</dbReference>
<evidence type="ECO:0000259" key="4">
    <source>
        <dbReference type="PROSITE" id="PS50887"/>
    </source>
</evidence>
<organism evidence="5 6">
    <name type="scientific">Cryptosporangium japonicum</name>
    <dbReference type="NCBI Taxonomy" id="80872"/>
    <lineage>
        <taxon>Bacteria</taxon>
        <taxon>Bacillati</taxon>
        <taxon>Actinomycetota</taxon>
        <taxon>Actinomycetes</taxon>
        <taxon>Cryptosporangiales</taxon>
        <taxon>Cryptosporangiaceae</taxon>
        <taxon>Cryptosporangium</taxon>
    </lineage>
</organism>
<sequence length="769" mass="81879">MEGSTRWTLRARRSVVVLTGIVVAGQIVGFTVDGARNPVFGLSLLTLDTLGLIYSARAARRSASRRIWATTAAGRGLSVLATLSFTVAELTGNSGWPWFFAIVSGLAMFTALSAACLAVTTERYDPRQRRAFLAEAVTVLSSAFVVAWYFILHPAIDRSTPSELLYDIGYPLGNLLLLAAVCAVLLRGAVAHLTRPVALLLGGMLLYAVGDIAFSAMRVHGEQGNANTPAGVALVFASLLMTVGAMEECALPPTVRDARLTRMPAWSMALPYVAVAVGNVMMLVATVHADNRDLWGGLLLGQALMTTALAVRQLISLRESSERNVVDPLTGLANLTGLQAAARRAQQRREPVALLLLDLDGFKQINDRYGHEVGNTVLIEFARTLRGAIRGHDTAARVGGDEFVILQTGATTEAQAVVVAERVLAALAATKVRFGDETIPIRTSIGLAVGSATDSPQELQHKADLAMYESKRAGTHGWKAYDESMTDRRNRDALLAAELEQAGDQLSVLYQPLVDLSTGTAVAVETLLRWHHPTLGPISPAEFVPIAERSGAIDDIGRRVLDQACRQVRAWVDAGADPAFYASVNVSPRQLEDPAFLDDVLGVLERSGLAPRNLVLEITETAIVDQRTAIPVLTALRERGIRIAIDDFGTGYSALHYLTRLPVDVLKIDGSFVAQLNGTRQGAAVTEAIIRLGQILELTTVGEGIETAAQAAELQALGCAIGQGYLFARPATAADLDPMITGRSPGTGTRPAEPGGRHPAAASPSPGPR</sequence>
<feature type="region of interest" description="Disordered" evidence="1">
    <location>
        <begin position="737"/>
        <end position="769"/>
    </location>
</feature>
<accession>A0ABN0TZQ2</accession>
<evidence type="ECO:0000313" key="6">
    <source>
        <dbReference type="Proteomes" id="UP001500967"/>
    </source>
</evidence>
<keyword evidence="2" id="KW-0812">Transmembrane</keyword>
<dbReference type="Proteomes" id="UP001500967">
    <property type="component" value="Unassembled WGS sequence"/>
</dbReference>
<dbReference type="Pfam" id="PF00563">
    <property type="entry name" value="EAL"/>
    <property type="match status" value="1"/>
</dbReference>
<keyword evidence="2" id="KW-1133">Transmembrane helix</keyword>
<proteinExistence type="predicted"/>
<dbReference type="RefSeq" id="WP_344648404.1">
    <property type="nucleotide sequence ID" value="NZ_BAAAGX010000007.1"/>
</dbReference>
<feature type="transmembrane region" description="Helical" evidence="2">
    <location>
        <begin position="266"/>
        <end position="288"/>
    </location>
</feature>
<keyword evidence="6" id="KW-1185">Reference proteome</keyword>
<dbReference type="InterPro" id="IPR001633">
    <property type="entry name" value="EAL_dom"/>
</dbReference>
<evidence type="ECO:0000256" key="2">
    <source>
        <dbReference type="SAM" id="Phobius"/>
    </source>
</evidence>
<dbReference type="SUPFAM" id="SSF141868">
    <property type="entry name" value="EAL domain-like"/>
    <property type="match status" value="1"/>
</dbReference>
<feature type="transmembrane region" description="Helical" evidence="2">
    <location>
        <begin position="15"/>
        <end position="32"/>
    </location>
</feature>
<dbReference type="CDD" id="cd01948">
    <property type="entry name" value="EAL"/>
    <property type="match status" value="1"/>
</dbReference>
<comment type="caution">
    <text evidence="5">The sequence shown here is derived from an EMBL/GenBank/DDBJ whole genome shotgun (WGS) entry which is preliminary data.</text>
</comment>
<evidence type="ECO:0000259" key="3">
    <source>
        <dbReference type="PROSITE" id="PS50883"/>
    </source>
</evidence>
<dbReference type="Gene3D" id="3.20.20.450">
    <property type="entry name" value="EAL domain"/>
    <property type="match status" value="1"/>
</dbReference>
<name>A0ABN0TZQ2_9ACTN</name>
<dbReference type="PROSITE" id="PS50887">
    <property type="entry name" value="GGDEF"/>
    <property type="match status" value="1"/>
</dbReference>
<keyword evidence="2" id="KW-0472">Membrane</keyword>
<protein>
    <recommendedName>
        <fullName evidence="7">Diguanylate cyclase/phosphodiesterase</fullName>
    </recommendedName>
</protein>
<dbReference type="InterPro" id="IPR035919">
    <property type="entry name" value="EAL_sf"/>
</dbReference>
<evidence type="ECO:0008006" key="7">
    <source>
        <dbReference type="Google" id="ProtNLM"/>
    </source>
</evidence>
<feature type="transmembrane region" description="Helical" evidence="2">
    <location>
        <begin position="98"/>
        <end position="120"/>
    </location>
</feature>
<dbReference type="NCBIfam" id="TIGR00254">
    <property type="entry name" value="GGDEF"/>
    <property type="match status" value="1"/>
</dbReference>
<dbReference type="PANTHER" id="PTHR33121">
    <property type="entry name" value="CYCLIC DI-GMP PHOSPHODIESTERASE PDEF"/>
    <property type="match status" value="1"/>
</dbReference>
<dbReference type="PROSITE" id="PS50883">
    <property type="entry name" value="EAL"/>
    <property type="match status" value="1"/>
</dbReference>
<feature type="transmembrane region" description="Helical" evidence="2">
    <location>
        <begin position="229"/>
        <end position="246"/>
    </location>
</feature>
<feature type="domain" description="GGDEF" evidence="4">
    <location>
        <begin position="350"/>
        <end position="483"/>
    </location>
</feature>
<dbReference type="EMBL" id="BAAAGX010000007">
    <property type="protein sequence ID" value="GAA0234149.1"/>
    <property type="molecule type" value="Genomic_DNA"/>
</dbReference>
<dbReference type="InterPro" id="IPR043128">
    <property type="entry name" value="Rev_trsase/Diguanyl_cyclase"/>
</dbReference>
<dbReference type="CDD" id="cd01949">
    <property type="entry name" value="GGDEF"/>
    <property type="match status" value="1"/>
</dbReference>
<evidence type="ECO:0000313" key="5">
    <source>
        <dbReference type="EMBL" id="GAA0234149.1"/>
    </source>
</evidence>
<feature type="transmembrane region" description="Helical" evidence="2">
    <location>
        <begin position="132"/>
        <end position="152"/>
    </location>
</feature>
<dbReference type="Gene3D" id="3.30.70.270">
    <property type="match status" value="1"/>
</dbReference>
<feature type="transmembrane region" description="Helical" evidence="2">
    <location>
        <begin position="172"/>
        <end position="190"/>
    </location>
</feature>
<feature type="transmembrane region" description="Helical" evidence="2">
    <location>
        <begin position="197"/>
        <end position="217"/>
    </location>
</feature>
<evidence type="ECO:0000256" key="1">
    <source>
        <dbReference type="SAM" id="MobiDB-lite"/>
    </source>
</evidence>
<dbReference type="PANTHER" id="PTHR33121:SF79">
    <property type="entry name" value="CYCLIC DI-GMP PHOSPHODIESTERASE PDED-RELATED"/>
    <property type="match status" value="1"/>
</dbReference>
<dbReference type="InterPro" id="IPR000160">
    <property type="entry name" value="GGDEF_dom"/>
</dbReference>
<reference evidence="5 6" key="1">
    <citation type="journal article" date="2019" name="Int. J. Syst. Evol. Microbiol.">
        <title>The Global Catalogue of Microorganisms (GCM) 10K type strain sequencing project: providing services to taxonomists for standard genome sequencing and annotation.</title>
        <authorList>
            <consortium name="The Broad Institute Genomics Platform"/>
            <consortium name="The Broad Institute Genome Sequencing Center for Infectious Disease"/>
            <person name="Wu L."/>
            <person name="Ma J."/>
        </authorList>
    </citation>
    <scope>NUCLEOTIDE SEQUENCE [LARGE SCALE GENOMIC DNA]</scope>
    <source>
        <strain evidence="5 6">JCM 10425</strain>
    </source>
</reference>